<dbReference type="InterPro" id="IPR013762">
    <property type="entry name" value="Integrase-like_cat_sf"/>
</dbReference>
<keyword evidence="4" id="KW-0963">Cytoplasm</keyword>
<dbReference type="InterPro" id="IPR044068">
    <property type="entry name" value="CB"/>
</dbReference>
<dbReference type="Pfam" id="PF02899">
    <property type="entry name" value="Phage_int_SAM_1"/>
    <property type="match status" value="1"/>
</dbReference>
<dbReference type="SUPFAM" id="SSF56349">
    <property type="entry name" value="DNA breaking-rejoining enzymes"/>
    <property type="match status" value="1"/>
</dbReference>
<feature type="domain" description="Core-binding (CB)" evidence="13">
    <location>
        <begin position="23"/>
        <end position="124"/>
    </location>
</feature>
<evidence type="ECO:0000256" key="8">
    <source>
        <dbReference type="ARBA" id="ARBA00023125"/>
    </source>
</evidence>
<dbReference type="GO" id="GO:0006310">
    <property type="term" value="P:DNA recombination"/>
    <property type="evidence" value="ECO:0007669"/>
    <property type="project" value="UniProtKB-KW"/>
</dbReference>
<evidence type="ECO:0000256" key="2">
    <source>
        <dbReference type="ARBA" id="ARBA00004496"/>
    </source>
</evidence>
<keyword evidence="8 11" id="KW-0238">DNA-binding</keyword>
<keyword evidence="7" id="KW-0229">DNA integration</keyword>
<comment type="subcellular location">
    <subcellularLocation>
        <location evidence="2">Cytoplasm</location>
    </subcellularLocation>
</comment>
<dbReference type="InterPro" id="IPR004107">
    <property type="entry name" value="Integrase_SAM-like_N"/>
</dbReference>
<feature type="domain" description="Tyr recombinase" evidence="12">
    <location>
        <begin position="145"/>
        <end position="340"/>
    </location>
</feature>
<evidence type="ECO:0000256" key="11">
    <source>
        <dbReference type="PROSITE-ProRule" id="PRU01248"/>
    </source>
</evidence>
<evidence type="ECO:0000256" key="9">
    <source>
        <dbReference type="ARBA" id="ARBA00023172"/>
    </source>
</evidence>
<dbReference type="PANTHER" id="PTHR30349">
    <property type="entry name" value="PHAGE INTEGRASE-RELATED"/>
    <property type="match status" value="1"/>
</dbReference>
<reference evidence="14" key="1">
    <citation type="journal article" date="2021" name="PeerJ">
        <title>Extensive microbial diversity within the chicken gut microbiome revealed by metagenomics and culture.</title>
        <authorList>
            <person name="Gilroy R."/>
            <person name="Ravi A."/>
            <person name="Getino M."/>
            <person name="Pursley I."/>
            <person name="Horton D.L."/>
            <person name="Alikhan N.F."/>
            <person name="Baker D."/>
            <person name="Gharbi K."/>
            <person name="Hall N."/>
            <person name="Watson M."/>
            <person name="Adriaenssens E.M."/>
            <person name="Foster-Nyarko E."/>
            <person name="Jarju S."/>
            <person name="Secka A."/>
            <person name="Antonio M."/>
            <person name="Oren A."/>
            <person name="Chaudhuri R.R."/>
            <person name="La Ragione R."/>
            <person name="Hildebrand F."/>
            <person name="Pallen M.J."/>
        </authorList>
    </citation>
    <scope>NUCLEOTIDE SEQUENCE</scope>
    <source>
        <strain evidence="14">1345</strain>
    </source>
</reference>
<evidence type="ECO:0000256" key="1">
    <source>
        <dbReference type="ARBA" id="ARBA00003283"/>
    </source>
</evidence>
<evidence type="ECO:0000256" key="4">
    <source>
        <dbReference type="ARBA" id="ARBA00022490"/>
    </source>
</evidence>
<dbReference type="Gene3D" id="1.10.443.10">
    <property type="entry name" value="Intergrase catalytic core"/>
    <property type="match status" value="1"/>
</dbReference>
<accession>A0A9D2CR25</accession>
<dbReference type="Pfam" id="PF00589">
    <property type="entry name" value="Phage_integrase"/>
    <property type="match status" value="1"/>
</dbReference>
<name>A0A9D2CR25_9FIRM</name>
<evidence type="ECO:0000259" key="12">
    <source>
        <dbReference type="PROSITE" id="PS51898"/>
    </source>
</evidence>
<dbReference type="PANTHER" id="PTHR30349:SF77">
    <property type="entry name" value="TYROSINE RECOMBINASE XERC"/>
    <property type="match status" value="1"/>
</dbReference>
<dbReference type="AlphaFoldDB" id="A0A9D2CR25"/>
<dbReference type="PROSITE" id="PS51898">
    <property type="entry name" value="TYR_RECOMBINASE"/>
    <property type="match status" value="1"/>
</dbReference>
<evidence type="ECO:0000256" key="3">
    <source>
        <dbReference type="ARBA" id="ARBA00008857"/>
    </source>
</evidence>
<organism evidence="14 15">
    <name type="scientific">Candidatus Borkfalkia excrementigallinarum</name>
    <dbReference type="NCBI Taxonomy" id="2838506"/>
    <lineage>
        <taxon>Bacteria</taxon>
        <taxon>Bacillati</taxon>
        <taxon>Bacillota</taxon>
        <taxon>Clostridia</taxon>
        <taxon>Christensenellales</taxon>
        <taxon>Christensenellaceae</taxon>
        <taxon>Candidatus Borkfalkia</taxon>
    </lineage>
</organism>
<comment type="function">
    <text evidence="1">Site-specific tyrosine recombinase, which acts by catalyzing the cutting and rejoining of the recombining DNA molecules.</text>
</comment>
<dbReference type="EMBL" id="DXCQ01000028">
    <property type="protein sequence ID" value="HIY96674.1"/>
    <property type="molecule type" value="Genomic_DNA"/>
</dbReference>
<reference evidence="14" key="2">
    <citation type="submission" date="2021-04" db="EMBL/GenBank/DDBJ databases">
        <authorList>
            <person name="Gilroy R."/>
        </authorList>
    </citation>
    <scope>NUCLEOTIDE SEQUENCE</scope>
    <source>
        <strain evidence="14">1345</strain>
    </source>
</reference>
<dbReference type="InterPro" id="IPR002104">
    <property type="entry name" value="Integrase_catalytic"/>
</dbReference>
<evidence type="ECO:0000259" key="13">
    <source>
        <dbReference type="PROSITE" id="PS51900"/>
    </source>
</evidence>
<dbReference type="PROSITE" id="PS51900">
    <property type="entry name" value="CB"/>
    <property type="match status" value="1"/>
</dbReference>
<dbReference type="InterPro" id="IPR010998">
    <property type="entry name" value="Integrase_recombinase_N"/>
</dbReference>
<proteinExistence type="inferred from homology"/>
<comment type="caution">
    <text evidence="14">The sequence shown here is derived from an EMBL/GenBank/DDBJ whole genome shotgun (WGS) entry which is preliminary data.</text>
</comment>
<keyword evidence="10" id="KW-0131">Cell cycle</keyword>
<evidence type="ECO:0000256" key="7">
    <source>
        <dbReference type="ARBA" id="ARBA00022908"/>
    </source>
</evidence>
<dbReference type="Proteomes" id="UP000886750">
    <property type="component" value="Unassembled WGS sequence"/>
</dbReference>
<sequence length="351" mass="40882">MEEKNFYQQRNIKNLEKIEYLKEELPPFVEDYFIGIENQTSTLTRLNYAYDLRIFFDYLIKKVFRGKTIHELTLADLEEVQASDIERFLSYLNHYNFNGTEESCNERAKARKLSTIRAMFKYFFSKERISVDNAAKVSLPKIHEKEIIRLEVNEVSDLLNCADSGTGMSSHQKAFHEKTKIRDVAILTLFLGTGIRISELVGLNNEDIDFTNYSFRVTRKGGNQTVLYFSDEVAEALARYIAYKEEDKNIPENEHALFLSLKMQRISIRAVENLVKKYSRLVTPLKKISPHKLRSTYGTQLYRETQDIYVVADVLGHKDVNTTKKHYAAISEDIRRSVAGKVKLRDENEQK</sequence>
<evidence type="ECO:0000313" key="15">
    <source>
        <dbReference type="Proteomes" id="UP000886750"/>
    </source>
</evidence>
<evidence type="ECO:0000256" key="10">
    <source>
        <dbReference type="ARBA" id="ARBA00023306"/>
    </source>
</evidence>
<evidence type="ECO:0000256" key="6">
    <source>
        <dbReference type="ARBA" id="ARBA00022829"/>
    </source>
</evidence>
<comment type="similarity">
    <text evidence="3">Belongs to the 'phage' integrase family.</text>
</comment>
<dbReference type="GO" id="GO:0051301">
    <property type="term" value="P:cell division"/>
    <property type="evidence" value="ECO:0007669"/>
    <property type="project" value="UniProtKB-KW"/>
</dbReference>
<evidence type="ECO:0000256" key="5">
    <source>
        <dbReference type="ARBA" id="ARBA00022618"/>
    </source>
</evidence>
<dbReference type="Gene3D" id="1.10.150.130">
    <property type="match status" value="1"/>
</dbReference>
<keyword evidence="9" id="KW-0233">DNA recombination</keyword>
<dbReference type="GO" id="GO:0007059">
    <property type="term" value="P:chromosome segregation"/>
    <property type="evidence" value="ECO:0007669"/>
    <property type="project" value="UniProtKB-KW"/>
</dbReference>
<dbReference type="GO" id="GO:0003677">
    <property type="term" value="F:DNA binding"/>
    <property type="evidence" value="ECO:0007669"/>
    <property type="project" value="UniProtKB-UniRule"/>
</dbReference>
<dbReference type="InterPro" id="IPR050090">
    <property type="entry name" value="Tyrosine_recombinase_XerCD"/>
</dbReference>
<gene>
    <name evidence="14" type="ORF">H9729_03215</name>
</gene>
<dbReference type="GO" id="GO:0015074">
    <property type="term" value="P:DNA integration"/>
    <property type="evidence" value="ECO:0007669"/>
    <property type="project" value="UniProtKB-KW"/>
</dbReference>
<dbReference type="GO" id="GO:0005737">
    <property type="term" value="C:cytoplasm"/>
    <property type="evidence" value="ECO:0007669"/>
    <property type="project" value="UniProtKB-SubCell"/>
</dbReference>
<protein>
    <submittedName>
        <fullName evidence="14">Tyrosine-type recombinase/integrase</fullName>
    </submittedName>
</protein>
<evidence type="ECO:0000313" key="14">
    <source>
        <dbReference type="EMBL" id="HIY96674.1"/>
    </source>
</evidence>
<keyword evidence="6" id="KW-0159">Chromosome partition</keyword>
<keyword evidence="5" id="KW-0132">Cell division</keyword>
<dbReference type="InterPro" id="IPR011010">
    <property type="entry name" value="DNA_brk_join_enz"/>
</dbReference>